<dbReference type="EMBL" id="QGKX02000004">
    <property type="protein sequence ID" value="KAF3601358.1"/>
    <property type="molecule type" value="Genomic_DNA"/>
</dbReference>
<organism evidence="2 3">
    <name type="scientific">Brassica cretica</name>
    <name type="common">Mustard</name>
    <dbReference type="NCBI Taxonomy" id="69181"/>
    <lineage>
        <taxon>Eukaryota</taxon>
        <taxon>Viridiplantae</taxon>
        <taxon>Streptophyta</taxon>
        <taxon>Embryophyta</taxon>
        <taxon>Tracheophyta</taxon>
        <taxon>Spermatophyta</taxon>
        <taxon>Magnoliopsida</taxon>
        <taxon>eudicotyledons</taxon>
        <taxon>Gunneridae</taxon>
        <taxon>Pentapetalae</taxon>
        <taxon>rosids</taxon>
        <taxon>malvids</taxon>
        <taxon>Brassicales</taxon>
        <taxon>Brassicaceae</taxon>
        <taxon>Brassiceae</taxon>
        <taxon>Brassica</taxon>
    </lineage>
</organism>
<name>A0A8S9SJ59_BRACR</name>
<evidence type="ECO:0000313" key="2">
    <source>
        <dbReference type="EMBL" id="KAF3601358.1"/>
    </source>
</evidence>
<protein>
    <submittedName>
        <fullName evidence="2">Uncharacterized protein</fullName>
    </submittedName>
</protein>
<evidence type="ECO:0000313" key="3">
    <source>
        <dbReference type="Proteomes" id="UP000712600"/>
    </source>
</evidence>
<dbReference type="Proteomes" id="UP000712600">
    <property type="component" value="Unassembled WGS sequence"/>
</dbReference>
<reference evidence="2" key="1">
    <citation type="submission" date="2019-12" db="EMBL/GenBank/DDBJ databases">
        <title>Genome sequencing and annotation of Brassica cretica.</title>
        <authorList>
            <person name="Studholme D.J."/>
            <person name="Sarris P."/>
        </authorList>
    </citation>
    <scope>NUCLEOTIDE SEQUENCE</scope>
    <source>
        <strain evidence="2">PFS-109/04</strain>
        <tissue evidence="2">Leaf</tissue>
    </source>
</reference>
<evidence type="ECO:0000256" key="1">
    <source>
        <dbReference type="SAM" id="MobiDB-lite"/>
    </source>
</evidence>
<proteinExistence type="predicted"/>
<accession>A0A8S9SJ59</accession>
<sequence>MVEEILINDPLELALTRAETEHNVMSVDADGYDKMLDSARSMEKMVPYLSLGEKDKSNQSRKRKLKFPGRTIHRLFSLENSCSLSHLSQLIKMPPRTKQKSVKTPKITSENYVPPSNHNALASYPWPREGQEGQPINIDDPILLDFNYADMEDVEDITPDEDVAYDLSPLDDDADDVTYRRWIVDFQRKNNSLMKGILKAIMGGCFGGQDDRTSVQEQTPHQSH</sequence>
<gene>
    <name evidence="2" type="ORF">F2Q69_00035563</name>
</gene>
<feature type="region of interest" description="Disordered" evidence="1">
    <location>
        <begin position="95"/>
        <end position="114"/>
    </location>
</feature>
<comment type="caution">
    <text evidence="2">The sequence shown here is derived from an EMBL/GenBank/DDBJ whole genome shotgun (WGS) entry which is preliminary data.</text>
</comment>
<dbReference type="AlphaFoldDB" id="A0A8S9SJ59"/>